<dbReference type="Gene3D" id="3.40.50.720">
    <property type="entry name" value="NAD(P)-binding Rossmann-like Domain"/>
    <property type="match status" value="1"/>
</dbReference>
<dbReference type="GO" id="GO:0009088">
    <property type="term" value="P:threonine biosynthetic process"/>
    <property type="evidence" value="ECO:0007669"/>
    <property type="project" value="UniProtKB-UniPathway"/>
</dbReference>
<dbReference type="SUPFAM" id="SSF55021">
    <property type="entry name" value="ACT-like"/>
    <property type="match status" value="1"/>
</dbReference>
<dbReference type="GO" id="GO:0050661">
    <property type="term" value="F:NADP binding"/>
    <property type="evidence" value="ECO:0007669"/>
    <property type="project" value="InterPro"/>
</dbReference>
<evidence type="ECO:0000256" key="12">
    <source>
        <dbReference type="ARBA" id="ARBA00023027"/>
    </source>
</evidence>
<proteinExistence type="inferred from homology"/>
<reference evidence="23 24" key="1">
    <citation type="submission" date="2020-07" db="EMBL/GenBank/DDBJ databases">
        <title>Sequencing the genomes of 1000 actinobacteria strains.</title>
        <authorList>
            <person name="Klenk H.-P."/>
        </authorList>
    </citation>
    <scope>NUCLEOTIDE SEQUENCE [LARGE SCALE GENOMIC DNA]</scope>
    <source>
        <strain evidence="23 24">DSM 45772</strain>
    </source>
</reference>
<gene>
    <name evidence="23" type="ORF">BJ983_002992</name>
</gene>
<dbReference type="InterPro" id="IPR019811">
    <property type="entry name" value="HDH_CS"/>
</dbReference>
<keyword evidence="12" id="KW-0520">NAD</keyword>
<dbReference type="UniPathway" id="UPA00051">
    <property type="reaction ID" value="UER00465"/>
</dbReference>
<comment type="catalytic activity">
    <reaction evidence="17">
        <text>L-homoserine + NAD(+) = L-aspartate 4-semialdehyde + NADH + H(+)</text>
        <dbReference type="Rhea" id="RHEA:15757"/>
        <dbReference type="ChEBI" id="CHEBI:15378"/>
        <dbReference type="ChEBI" id="CHEBI:57476"/>
        <dbReference type="ChEBI" id="CHEBI:57540"/>
        <dbReference type="ChEBI" id="CHEBI:57945"/>
        <dbReference type="ChEBI" id="CHEBI:537519"/>
        <dbReference type="EC" id="1.1.1.3"/>
    </reaction>
    <physiologicalReaction direction="right-to-left" evidence="17">
        <dbReference type="Rhea" id="RHEA:15759"/>
    </physiologicalReaction>
</comment>
<dbReference type="PANTHER" id="PTHR43331:SF1">
    <property type="entry name" value="HOMOSERINE DEHYDROGENASE"/>
    <property type="match status" value="1"/>
</dbReference>
<dbReference type="PROSITE" id="PS01042">
    <property type="entry name" value="HOMOSER_DHGENASE"/>
    <property type="match status" value="1"/>
</dbReference>
<dbReference type="Proteomes" id="UP000535890">
    <property type="component" value="Unassembled WGS sequence"/>
</dbReference>
<keyword evidence="24" id="KW-1185">Reference proteome</keyword>
<dbReference type="PROSITE" id="PS51671">
    <property type="entry name" value="ACT"/>
    <property type="match status" value="1"/>
</dbReference>
<dbReference type="SUPFAM" id="SSF51735">
    <property type="entry name" value="NAD(P)-binding Rossmann-fold domains"/>
    <property type="match status" value="1"/>
</dbReference>
<evidence type="ECO:0000256" key="18">
    <source>
        <dbReference type="PIRSR" id="PIRSR000098-1"/>
    </source>
</evidence>
<comment type="catalytic activity">
    <reaction evidence="16">
        <text>L-homoserine + NADP(+) = L-aspartate 4-semialdehyde + NADPH + H(+)</text>
        <dbReference type="Rhea" id="RHEA:15761"/>
        <dbReference type="ChEBI" id="CHEBI:15378"/>
        <dbReference type="ChEBI" id="CHEBI:57476"/>
        <dbReference type="ChEBI" id="CHEBI:57783"/>
        <dbReference type="ChEBI" id="CHEBI:58349"/>
        <dbReference type="ChEBI" id="CHEBI:537519"/>
        <dbReference type="EC" id="1.1.1.3"/>
    </reaction>
    <physiologicalReaction direction="right-to-left" evidence="16">
        <dbReference type="Rhea" id="RHEA:15763"/>
    </physiologicalReaction>
</comment>
<organism evidence="23 24">
    <name type="scientific">Actinomycetospora corticicola</name>
    <dbReference type="NCBI Taxonomy" id="663602"/>
    <lineage>
        <taxon>Bacteria</taxon>
        <taxon>Bacillati</taxon>
        <taxon>Actinomycetota</taxon>
        <taxon>Actinomycetes</taxon>
        <taxon>Pseudonocardiales</taxon>
        <taxon>Pseudonocardiaceae</taxon>
        <taxon>Actinomycetospora</taxon>
    </lineage>
</organism>
<dbReference type="FunFam" id="3.40.50.720:FF:000062">
    <property type="entry name" value="Homoserine dehydrogenase"/>
    <property type="match status" value="1"/>
</dbReference>
<dbReference type="FunFam" id="3.30.360.10:FF:000005">
    <property type="entry name" value="Homoserine dehydrogenase"/>
    <property type="match status" value="1"/>
</dbReference>
<dbReference type="Pfam" id="PF01842">
    <property type="entry name" value="ACT"/>
    <property type="match status" value="1"/>
</dbReference>
<evidence type="ECO:0000256" key="15">
    <source>
        <dbReference type="ARBA" id="ARBA00044930"/>
    </source>
</evidence>
<dbReference type="InterPro" id="IPR002912">
    <property type="entry name" value="ACT_dom"/>
</dbReference>
<comment type="caution">
    <text evidence="23">The sequence shown here is derived from an EMBL/GenBank/DDBJ whole genome shotgun (WGS) entry which is preliminary data.</text>
</comment>
<evidence type="ECO:0000256" key="7">
    <source>
        <dbReference type="ARBA" id="ARBA00022605"/>
    </source>
</evidence>
<dbReference type="Gene3D" id="3.30.360.10">
    <property type="entry name" value="Dihydrodipicolinate Reductase, domain 2"/>
    <property type="match status" value="1"/>
</dbReference>
<comment type="similarity">
    <text evidence="4 21">Belongs to the homoserine dehydrogenase family.</text>
</comment>
<keyword evidence="10 19" id="KW-0521">NADP</keyword>
<dbReference type="AlphaFoldDB" id="A0A7Y9DWP5"/>
<feature type="active site" description="Proton donor" evidence="18">
    <location>
        <position position="228"/>
    </location>
</feature>
<dbReference type="SUPFAM" id="SSF55347">
    <property type="entry name" value="Glyceraldehyde-3-phosphate dehydrogenase-like, C-terminal domain"/>
    <property type="match status" value="1"/>
</dbReference>
<evidence type="ECO:0000256" key="9">
    <source>
        <dbReference type="ARBA" id="ARBA00022723"/>
    </source>
</evidence>
<keyword evidence="11 20" id="KW-0560">Oxidoreductase</keyword>
<dbReference type="UniPathway" id="UPA00050">
    <property type="reaction ID" value="UER00063"/>
</dbReference>
<dbReference type="InterPro" id="IPR045865">
    <property type="entry name" value="ACT-like_dom_sf"/>
</dbReference>
<evidence type="ECO:0000256" key="6">
    <source>
        <dbReference type="ARBA" id="ARBA00013376"/>
    </source>
</evidence>
<dbReference type="PIRSF" id="PIRSF000098">
    <property type="entry name" value="Homoser_dehydrog"/>
    <property type="match status" value="1"/>
</dbReference>
<comment type="cofactor">
    <cofactor evidence="1">
        <name>a metal cation</name>
        <dbReference type="ChEBI" id="CHEBI:25213"/>
    </cofactor>
</comment>
<dbReference type="Pfam" id="PF00742">
    <property type="entry name" value="Homoserine_dh"/>
    <property type="match status" value="1"/>
</dbReference>
<accession>A0A7Y9DWP5</accession>
<evidence type="ECO:0000256" key="4">
    <source>
        <dbReference type="ARBA" id="ARBA00006753"/>
    </source>
</evidence>
<evidence type="ECO:0000256" key="5">
    <source>
        <dbReference type="ARBA" id="ARBA00013213"/>
    </source>
</evidence>
<dbReference type="CDD" id="cd04881">
    <property type="entry name" value="ACT_HSDH-Hom"/>
    <property type="match status" value="1"/>
</dbReference>
<dbReference type="GO" id="GO:0046872">
    <property type="term" value="F:metal ion binding"/>
    <property type="evidence" value="ECO:0007669"/>
    <property type="project" value="UniProtKB-KW"/>
</dbReference>
<evidence type="ECO:0000256" key="19">
    <source>
        <dbReference type="PIRSR" id="PIRSR000098-2"/>
    </source>
</evidence>
<dbReference type="InterPro" id="IPR001342">
    <property type="entry name" value="HDH_cat"/>
</dbReference>
<evidence type="ECO:0000256" key="13">
    <source>
        <dbReference type="ARBA" id="ARBA00023053"/>
    </source>
</evidence>
<evidence type="ECO:0000313" key="23">
    <source>
        <dbReference type="EMBL" id="NYD36890.1"/>
    </source>
</evidence>
<comment type="pathway">
    <text evidence="3 20">Amino-acid biosynthesis; L-methionine biosynthesis via de novo pathway; L-homoserine from L-aspartate: step 3/3.</text>
</comment>
<keyword evidence="14 20" id="KW-0486">Methionine biosynthesis</keyword>
<dbReference type="InterPro" id="IPR005106">
    <property type="entry name" value="Asp/hSer_DH_NAD-bd"/>
</dbReference>
<dbReference type="InterPro" id="IPR016204">
    <property type="entry name" value="HDH"/>
</dbReference>
<sequence>MSDMGRSGASGATGGAAAERSRTGEIGAVKVALLGCGVVGSQVVRLLDEQADELAARVGAPVELAGIAVRRPQRHPEVPAELLTTDAAGLVSRPDVDVVVELMGGIEPARDLLLDALKNGRSVVSANKALLAEEGEALAAAARESGADLYYEASVAGAIPLLRPIQQSLAGDRIRRVAGIVNGTTNFILSAMESTGAGYADALEEAGRLGYAEADPTADVDGYDAASKAAILASLAFHTRVTAADVYREGIRDVTAADIASARALGCTVKLLAICEQVDTADGAAVSARVYPAMIPRSHPLASVSGAFNAVFVEADAAGPLMFYGQGAGGPQTASAVLGDLVAAARNKVIGGRGPRDSAYAHLPVQPMGDVRTRYHVNVDVHDRAGVLAAVATVFADHDVSIATVKQEGRGGDDADHGDGDASPATLVVVTHEAPDAALRATVEALSGLESVRGVASILRVEDLGRPVSALGGPQ</sequence>
<evidence type="ECO:0000256" key="16">
    <source>
        <dbReference type="ARBA" id="ARBA00048841"/>
    </source>
</evidence>
<dbReference type="Pfam" id="PF03447">
    <property type="entry name" value="NAD_binding_3"/>
    <property type="match status" value="1"/>
</dbReference>
<evidence type="ECO:0000256" key="8">
    <source>
        <dbReference type="ARBA" id="ARBA00022697"/>
    </source>
</evidence>
<dbReference type="GO" id="GO:0004412">
    <property type="term" value="F:homoserine dehydrogenase activity"/>
    <property type="evidence" value="ECO:0007669"/>
    <property type="project" value="UniProtKB-EC"/>
</dbReference>
<evidence type="ECO:0000256" key="2">
    <source>
        <dbReference type="ARBA" id="ARBA00005056"/>
    </source>
</evidence>
<evidence type="ECO:0000256" key="20">
    <source>
        <dbReference type="RuleBase" id="RU000579"/>
    </source>
</evidence>
<evidence type="ECO:0000256" key="17">
    <source>
        <dbReference type="ARBA" id="ARBA00049031"/>
    </source>
</evidence>
<evidence type="ECO:0000256" key="11">
    <source>
        <dbReference type="ARBA" id="ARBA00023002"/>
    </source>
</evidence>
<feature type="binding site" evidence="19">
    <location>
        <position position="128"/>
    </location>
    <ligand>
        <name>NADPH</name>
        <dbReference type="ChEBI" id="CHEBI:57783"/>
    </ligand>
</feature>
<evidence type="ECO:0000256" key="10">
    <source>
        <dbReference type="ARBA" id="ARBA00022857"/>
    </source>
</evidence>
<name>A0A7Y9DWP5_9PSEU</name>
<keyword evidence="8 20" id="KW-0791">Threonine biosynthesis</keyword>
<evidence type="ECO:0000259" key="22">
    <source>
        <dbReference type="PROSITE" id="PS51671"/>
    </source>
</evidence>
<dbReference type="Gene3D" id="3.30.70.260">
    <property type="match status" value="1"/>
</dbReference>
<feature type="domain" description="ACT" evidence="22">
    <location>
        <begin position="376"/>
        <end position="460"/>
    </location>
</feature>
<evidence type="ECO:0000256" key="3">
    <source>
        <dbReference type="ARBA" id="ARBA00005062"/>
    </source>
</evidence>
<dbReference type="GO" id="GO:0009086">
    <property type="term" value="P:methionine biosynthetic process"/>
    <property type="evidence" value="ECO:0007669"/>
    <property type="project" value="UniProtKB-KW"/>
</dbReference>
<keyword evidence="7 20" id="KW-0028">Amino-acid biosynthesis</keyword>
<comment type="pathway">
    <text evidence="2 20">Amino-acid biosynthesis; L-threonine biosynthesis; L-threonine from L-aspartate: step 3/5.</text>
</comment>
<evidence type="ECO:0000256" key="1">
    <source>
        <dbReference type="ARBA" id="ARBA00001920"/>
    </source>
</evidence>
<comment type="function">
    <text evidence="15">Catalyzes the conversion of L-aspartate-beta-semialdehyde (L-Asa) to L-homoserine (L-Hse), the third step in the biosynthesis of threonine and methionine from aspartate.</text>
</comment>
<feature type="binding site" evidence="19">
    <location>
        <position position="213"/>
    </location>
    <ligand>
        <name>L-homoserine</name>
        <dbReference type="ChEBI" id="CHEBI:57476"/>
    </ligand>
</feature>
<dbReference type="NCBIfam" id="NF004976">
    <property type="entry name" value="PRK06349.1"/>
    <property type="match status" value="1"/>
</dbReference>
<dbReference type="PANTHER" id="PTHR43331">
    <property type="entry name" value="HOMOSERINE DEHYDROGENASE"/>
    <property type="match status" value="1"/>
</dbReference>
<dbReference type="EMBL" id="JACCBN010000001">
    <property type="protein sequence ID" value="NYD36890.1"/>
    <property type="molecule type" value="Genomic_DNA"/>
</dbReference>
<evidence type="ECO:0000256" key="14">
    <source>
        <dbReference type="ARBA" id="ARBA00023167"/>
    </source>
</evidence>
<keyword evidence="9" id="KW-0479">Metal-binding</keyword>
<keyword evidence="13" id="KW-0915">Sodium</keyword>
<evidence type="ECO:0000256" key="21">
    <source>
        <dbReference type="RuleBase" id="RU004171"/>
    </source>
</evidence>
<evidence type="ECO:0000313" key="24">
    <source>
        <dbReference type="Proteomes" id="UP000535890"/>
    </source>
</evidence>
<dbReference type="InterPro" id="IPR036291">
    <property type="entry name" value="NAD(P)-bd_dom_sf"/>
</dbReference>
<feature type="binding site" evidence="19">
    <location>
        <begin position="34"/>
        <end position="41"/>
    </location>
    <ligand>
        <name>NADP(+)</name>
        <dbReference type="ChEBI" id="CHEBI:58349"/>
    </ligand>
</feature>
<protein>
    <recommendedName>
        <fullName evidence="6 20">Homoserine dehydrogenase</fullName>
        <ecNumber evidence="5 20">1.1.1.3</ecNumber>
    </recommendedName>
</protein>
<dbReference type="EC" id="1.1.1.3" evidence="5 20"/>